<gene>
    <name evidence="1" type="ORF">KDU71_07420</name>
</gene>
<name>A0A941F537_9BACT</name>
<dbReference type="RefSeq" id="WP_212189291.1">
    <property type="nucleotide sequence ID" value="NZ_JAGTAR010000009.1"/>
</dbReference>
<protein>
    <submittedName>
        <fullName evidence="1">Uncharacterized protein</fullName>
    </submittedName>
</protein>
<dbReference type="AlphaFoldDB" id="A0A941F537"/>
<organism evidence="1 2">
    <name type="scientific">Carboxylicivirga sediminis</name>
    <dbReference type="NCBI Taxonomy" id="2006564"/>
    <lineage>
        <taxon>Bacteria</taxon>
        <taxon>Pseudomonadati</taxon>
        <taxon>Bacteroidota</taxon>
        <taxon>Bacteroidia</taxon>
        <taxon>Marinilabiliales</taxon>
        <taxon>Marinilabiliaceae</taxon>
        <taxon>Carboxylicivirga</taxon>
    </lineage>
</organism>
<accession>A0A941F537</accession>
<reference evidence="1" key="1">
    <citation type="journal article" date="2018" name="Int. J. Syst. Evol. Microbiol.">
        <title>Carboxylicivirga sediminis sp. nov., isolated from coastal sediment.</title>
        <authorList>
            <person name="Wang F.Q."/>
            <person name="Ren L.H."/>
            <person name="Zou R.J."/>
            <person name="Sun Y.Z."/>
            <person name="Liu X.J."/>
            <person name="Jiang F."/>
            <person name="Liu L.J."/>
        </authorList>
    </citation>
    <scope>NUCLEOTIDE SEQUENCE</scope>
    <source>
        <strain evidence="1">JR1</strain>
    </source>
</reference>
<dbReference type="EMBL" id="JAGTAR010000009">
    <property type="protein sequence ID" value="MBR8535385.1"/>
    <property type="molecule type" value="Genomic_DNA"/>
</dbReference>
<keyword evidence="2" id="KW-1185">Reference proteome</keyword>
<dbReference type="Proteomes" id="UP000679220">
    <property type="component" value="Unassembled WGS sequence"/>
</dbReference>
<evidence type="ECO:0000313" key="2">
    <source>
        <dbReference type="Proteomes" id="UP000679220"/>
    </source>
</evidence>
<proteinExistence type="predicted"/>
<sequence length="201" mass="22781">MKEKELDKLINPEFIAKLIAEQTDAVTEKPLIFKAGDVNGFVIDDDSMIPEGKAVNEIAIRPLKVITVMHLTPLCLSIPKSDLDKIIANKKFNLNTKTIELLHKHADTLLEVICIGLHNRKDDYPAWFKDFLKANFTWEDLHVFLNAILFRMNHKSFLNSIILTKKMSPMDDKGIIACRKNLQSHLISTKSSSMPSKPSQA</sequence>
<evidence type="ECO:0000313" key="1">
    <source>
        <dbReference type="EMBL" id="MBR8535385.1"/>
    </source>
</evidence>
<comment type="caution">
    <text evidence="1">The sequence shown here is derived from an EMBL/GenBank/DDBJ whole genome shotgun (WGS) entry which is preliminary data.</text>
</comment>
<reference evidence="1" key="2">
    <citation type="submission" date="2021-04" db="EMBL/GenBank/DDBJ databases">
        <authorList>
            <person name="Zhang T."/>
            <person name="Zhang Y."/>
            <person name="Lu D."/>
            <person name="Zuo D."/>
            <person name="Du Z."/>
        </authorList>
    </citation>
    <scope>NUCLEOTIDE SEQUENCE</scope>
    <source>
        <strain evidence="1">JR1</strain>
    </source>
</reference>